<accession>A0A1H9CTJ5</accession>
<protein>
    <submittedName>
        <fullName evidence="10">Methyl-accepting chemotaxis protein</fullName>
    </submittedName>
</protein>
<evidence type="ECO:0000259" key="7">
    <source>
        <dbReference type="PROSITE" id="PS50111"/>
    </source>
</evidence>
<dbReference type="PANTHER" id="PTHR32089:SF112">
    <property type="entry name" value="LYSOZYME-LIKE PROTEIN-RELATED"/>
    <property type="match status" value="1"/>
</dbReference>
<dbReference type="GO" id="GO:0007165">
    <property type="term" value="P:signal transduction"/>
    <property type="evidence" value="ECO:0007669"/>
    <property type="project" value="UniProtKB-KW"/>
</dbReference>
<sequence>MLDNLTIRNRLILLAITGLILVGGILLGVSYQSASTMVHRVVHQSLMEKVNGDINAVRAYIQNFHGDLALQNGRLVDSQGTPMEGRHDLADAISEDLGISFSVFARDRNEFVRVITNLTGSDGRRPMGTSLGRDSEVHRAVSRGQRYVGEAVVMGTLYLTAYEPILNQRNEVIAVIGLGVPRSQADGIVAEGMSTLVWAMTVTLLLVLVVGTVAAVLFARSIVAPIEEMINTLRDIAEGAGDLTRRVKVTGHNEMAAMGAAFNAFAERIHELVRQVAVVTAQLSAAAEQLSTTSEETREQVRQQHSETDQVATAMNEMAATVQEVARNASEAAQAAQDTQTEAQAGGQVVTQTITSIESLAKEVEHAAEVIERVSTDSEEIGKVLDVIRGIAEQTNLLALNAAIEAARAGEQGRGFAVVADEVRTLASRTQSSTKEIQAMIERLQTGTSGAVKVMEQGRGKAKESVTQAARAGKSLESINQAIASINDMNAQIASAAEEQSAVAEEINRNISNITHAVDQTSNGAGQIAASSEELARMASELQNRVGRYRI</sequence>
<keyword evidence="6" id="KW-0812">Transmembrane</keyword>
<keyword evidence="11" id="KW-1185">Reference proteome</keyword>
<feature type="domain" description="Methyl-accepting transducer" evidence="7">
    <location>
        <begin position="279"/>
        <end position="515"/>
    </location>
</feature>
<dbReference type="EMBL" id="FOFO01000015">
    <property type="protein sequence ID" value="SEQ04407.1"/>
    <property type="molecule type" value="Genomic_DNA"/>
</dbReference>
<dbReference type="InterPro" id="IPR004090">
    <property type="entry name" value="Chemotax_Me-accpt_rcpt"/>
</dbReference>
<gene>
    <name evidence="10" type="ORF">SAMN05421693_1158</name>
</gene>
<dbReference type="PANTHER" id="PTHR32089">
    <property type="entry name" value="METHYL-ACCEPTING CHEMOTAXIS PROTEIN MCPB"/>
    <property type="match status" value="1"/>
</dbReference>
<keyword evidence="2" id="KW-1003">Cell membrane</keyword>
<dbReference type="FunFam" id="1.10.287.950:FF:000001">
    <property type="entry name" value="Methyl-accepting chemotaxis sensory transducer"/>
    <property type="match status" value="1"/>
</dbReference>
<dbReference type="SMART" id="SM00304">
    <property type="entry name" value="HAMP"/>
    <property type="match status" value="2"/>
</dbReference>
<dbReference type="PROSITE" id="PS50192">
    <property type="entry name" value="T_SNARE"/>
    <property type="match status" value="1"/>
</dbReference>
<dbReference type="InterPro" id="IPR033462">
    <property type="entry name" value="Cache_3-Cache_2"/>
</dbReference>
<dbReference type="InterPro" id="IPR000727">
    <property type="entry name" value="T_SNARE_dom"/>
</dbReference>
<dbReference type="InterPro" id="IPR029151">
    <property type="entry name" value="Sensor-like_sf"/>
</dbReference>
<dbReference type="GO" id="GO:0006935">
    <property type="term" value="P:chemotaxis"/>
    <property type="evidence" value="ECO:0007669"/>
    <property type="project" value="InterPro"/>
</dbReference>
<organism evidence="10 11">
    <name type="scientific">Ectothiorhodospira magna</name>
    <dbReference type="NCBI Taxonomy" id="867345"/>
    <lineage>
        <taxon>Bacteria</taxon>
        <taxon>Pseudomonadati</taxon>
        <taxon>Pseudomonadota</taxon>
        <taxon>Gammaproteobacteria</taxon>
        <taxon>Chromatiales</taxon>
        <taxon>Ectothiorhodospiraceae</taxon>
        <taxon>Ectothiorhodospira</taxon>
    </lineage>
</organism>
<keyword evidence="6" id="KW-0472">Membrane</keyword>
<dbReference type="SUPFAM" id="SSF58104">
    <property type="entry name" value="Methyl-accepting chemotaxis protein (MCP) signaling domain"/>
    <property type="match status" value="1"/>
</dbReference>
<keyword evidence="6" id="KW-1133">Transmembrane helix</keyword>
<keyword evidence="3 5" id="KW-0807">Transducer</keyword>
<evidence type="ECO:0000256" key="6">
    <source>
        <dbReference type="SAM" id="Phobius"/>
    </source>
</evidence>
<comment type="subcellular location">
    <subcellularLocation>
        <location evidence="1">Cell inner membrane</location>
        <topology evidence="1">Multi-pass membrane protein</topology>
    </subcellularLocation>
</comment>
<dbReference type="OrthoDB" id="9781845at2"/>
<reference evidence="10 11" key="1">
    <citation type="submission" date="2016-10" db="EMBL/GenBank/DDBJ databases">
        <authorList>
            <person name="de Groot N.N."/>
        </authorList>
    </citation>
    <scope>NUCLEOTIDE SEQUENCE [LARGE SCALE GENOMIC DNA]</scope>
    <source>
        <strain evidence="10 11">B7-7</strain>
    </source>
</reference>
<dbReference type="GO" id="GO:0004888">
    <property type="term" value="F:transmembrane signaling receptor activity"/>
    <property type="evidence" value="ECO:0007669"/>
    <property type="project" value="InterPro"/>
</dbReference>
<dbReference type="CDD" id="cd11386">
    <property type="entry name" value="MCP_signal"/>
    <property type="match status" value="1"/>
</dbReference>
<evidence type="ECO:0000256" key="4">
    <source>
        <dbReference type="ARBA" id="ARBA00029447"/>
    </source>
</evidence>
<evidence type="ECO:0000313" key="10">
    <source>
        <dbReference type="EMBL" id="SEQ04407.1"/>
    </source>
</evidence>
<comment type="similarity">
    <text evidence="4">Belongs to the methyl-accepting chemotaxis (MCP) protein family.</text>
</comment>
<dbReference type="PRINTS" id="PR00260">
    <property type="entry name" value="CHEMTRNSDUCR"/>
</dbReference>
<name>A0A1H9CTJ5_9GAMM</name>
<dbReference type="GO" id="GO:0005886">
    <property type="term" value="C:plasma membrane"/>
    <property type="evidence" value="ECO:0007669"/>
    <property type="project" value="UniProtKB-SubCell"/>
</dbReference>
<dbReference type="Pfam" id="PF00672">
    <property type="entry name" value="HAMP"/>
    <property type="match status" value="1"/>
</dbReference>
<evidence type="ECO:0000256" key="2">
    <source>
        <dbReference type="ARBA" id="ARBA00022519"/>
    </source>
</evidence>
<evidence type="ECO:0000256" key="3">
    <source>
        <dbReference type="ARBA" id="ARBA00023224"/>
    </source>
</evidence>
<feature type="transmembrane region" description="Helical" evidence="6">
    <location>
        <begin position="196"/>
        <end position="219"/>
    </location>
</feature>
<dbReference type="Pfam" id="PF17201">
    <property type="entry name" value="Cache_3-Cache_2"/>
    <property type="match status" value="1"/>
</dbReference>
<dbReference type="SUPFAM" id="SSF103190">
    <property type="entry name" value="Sensory domain-like"/>
    <property type="match status" value="1"/>
</dbReference>
<dbReference type="PROSITE" id="PS50111">
    <property type="entry name" value="CHEMOTAXIS_TRANSDUC_2"/>
    <property type="match status" value="1"/>
</dbReference>
<dbReference type="Gene3D" id="1.10.287.950">
    <property type="entry name" value="Methyl-accepting chemotaxis protein"/>
    <property type="match status" value="1"/>
</dbReference>
<dbReference type="PROSITE" id="PS50885">
    <property type="entry name" value="HAMP"/>
    <property type="match status" value="1"/>
</dbReference>
<feature type="transmembrane region" description="Helical" evidence="6">
    <location>
        <begin position="12"/>
        <end position="31"/>
    </location>
</feature>
<feature type="domain" description="T-SNARE coiled-coil homology" evidence="8">
    <location>
        <begin position="474"/>
        <end position="528"/>
    </location>
</feature>
<dbReference type="Proteomes" id="UP000199496">
    <property type="component" value="Unassembled WGS sequence"/>
</dbReference>
<feature type="domain" description="HAMP" evidence="9">
    <location>
        <begin position="220"/>
        <end position="274"/>
    </location>
</feature>
<evidence type="ECO:0000259" key="9">
    <source>
        <dbReference type="PROSITE" id="PS50885"/>
    </source>
</evidence>
<proteinExistence type="inferred from homology"/>
<dbReference type="CDD" id="cd06225">
    <property type="entry name" value="HAMP"/>
    <property type="match status" value="1"/>
</dbReference>
<dbReference type="InterPro" id="IPR004089">
    <property type="entry name" value="MCPsignal_dom"/>
</dbReference>
<evidence type="ECO:0000259" key="8">
    <source>
        <dbReference type="PROSITE" id="PS50192"/>
    </source>
</evidence>
<dbReference type="AlphaFoldDB" id="A0A1H9CTJ5"/>
<evidence type="ECO:0000256" key="1">
    <source>
        <dbReference type="ARBA" id="ARBA00004429"/>
    </source>
</evidence>
<dbReference type="STRING" id="867345.SAMN05421693_1158"/>
<dbReference type="InterPro" id="IPR003660">
    <property type="entry name" value="HAMP_dom"/>
</dbReference>
<evidence type="ECO:0000256" key="5">
    <source>
        <dbReference type="PROSITE-ProRule" id="PRU00284"/>
    </source>
</evidence>
<dbReference type="RefSeq" id="WP_090206787.1">
    <property type="nucleotide sequence ID" value="NZ_FOFO01000015.1"/>
</dbReference>
<evidence type="ECO:0000313" key="11">
    <source>
        <dbReference type="Proteomes" id="UP000199496"/>
    </source>
</evidence>
<dbReference type="SMART" id="SM00283">
    <property type="entry name" value="MA"/>
    <property type="match status" value="1"/>
</dbReference>
<keyword evidence="2" id="KW-0997">Cell inner membrane</keyword>
<dbReference type="Pfam" id="PF00015">
    <property type="entry name" value="MCPsignal"/>
    <property type="match status" value="1"/>
</dbReference>